<dbReference type="AlphaFoldDB" id="A0A4U5M5B1"/>
<dbReference type="EMBL" id="AZBU02000009">
    <property type="protein sequence ID" value="TKR64030.1"/>
    <property type="molecule type" value="Genomic_DNA"/>
</dbReference>
<proteinExistence type="predicted"/>
<gene>
    <name evidence="1" type="ORF">L596_024627</name>
</gene>
<keyword evidence="2" id="KW-1185">Reference proteome</keyword>
<evidence type="ECO:0000313" key="1">
    <source>
        <dbReference type="EMBL" id="TKR64030.1"/>
    </source>
</evidence>
<protein>
    <submittedName>
        <fullName evidence="1">Uncharacterized protein</fullName>
    </submittedName>
</protein>
<comment type="caution">
    <text evidence="1">The sequence shown here is derived from an EMBL/GenBank/DDBJ whole genome shotgun (WGS) entry which is preliminary data.</text>
</comment>
<organism evidence="1 2">
    <name type="scientific">Steinernema carpocapsae</name>
    <name type="common">Entomopathogenic nematode</name>
    <dbReference type="NCBI Taxonomy" id="34508"/>
    <lineage>
        <taxon>Eukaryota</taxon>
        <taxon>Metazoa</taxon>
        <taxon>Ecdysozoa</taxon>
        <taxon>Nematoda</taxon>
        <taxon>Chromadorea</taxon>
        <taxon>Rhabditida</taxon>
        <taxon>Tylenchina</taxon>
        <taxon>Panagrolaimomorpha</taxon>
        <taxon>Strongyloidoidea</taxon>
        <taxon>Steinernematidae</taxon>
        <taxon>Steinernema</taxon>
    </lineage>
</organism>
<dbReference type="Proteomes" id="UP000298663">
    <property type="component" value="Unassembled WGS sequence"/>
</dbReference>
<sequence length="111" mass="13301">MVSKRLACRVSMEFSGTTRKRHRRRQTPTVRPFAVRSDVKLLEDSRTDDEKWESRCLPSEILELQRTLRRPRRFSLTARSRWRSSKTYKTDSRLLECHRSSAGRPFFWATL</sequence>
<name>A0A4U5M5B1_STECR</name>
<reference evidence="1 2" key="2">
    <citation type="journal article" date="2019" name="G3 (Bethesda)">
        <title>Hybrid Assembly of the Genome of the Entomopathogenic Nematode Steinernema carpocapsae Identifies the X-Chromosome.</title>
        <authorList>
            <person name="Serra L."/>
            <person name="Macchietto M."/>
            <person name="Macias-Munoz A."/>
            <person name="McGill C.J."/>
            <person name="Rodriguez I.M."/>
            <person name="Rodriguez B."/>
            <person name="Murad R."/>
            <person name="Mortazavi A."/>
        </authorList>
    </citation>
    <scope>NUCLEOTIDE SEQUENCE [LARGE SCALE GENOMIC DNA]</scope>
    <source>
        <strain evidence="1 2">ALL</strain>
    </source>
</reference>
<reference evidence="1 2" key="1">
    <citation type="journal article" date="2015" name="Genome Biol.">
        <title>Comparative genomics of Steinernema reveals deeply conserved gene regulatory networks.</title>
        <authorList>
            <person name="Dillman A.R."/>
            <person name="Macchietto M."/>
            <person name="Porter C.F."/>
            <person name="Rogers A."/>
            <person name="Williams B."/>
            <person name="Antoshechkin I."/>
            <person name="Lee M.M."/>
            <person name="Goodwin Z."/>
            <person name="Lu X."/>
            <person name="Lewis E.E."/>
            <person name="Goodrich-Blair H."/>
            <person name="Stock S.P."/>
            <person name="Adams B.J."/>
            <person name="Sternberg P.W."/>
            <person name="Mortazavi A."/>
        </authorList>
    </citation>
    <scope>NUCLEOTIDE SEQUENCE [LARGE SCALE GENOMIC DNA]</scope>
    <source>
        <strain evidence="1 2">ALL</strain>
    </source>
</reference>
<evidence type="ECO:0000313" key="2">
    <source>
        <dbReference type="Proteomes" id="UP000298663"/>
    </source>
</evidence>
<accession>A0A4U5M5B1</accession>